<proteinExistence type="predicted"/>
<reference evidence="3 4" key="1">
    <citation type="submission" date="2024-02" db="EMBL/GenBank/DDBJ databases">
        <title>FIRST GENOME SEQUENCES OF Leishmania (Viannia) shawi, Leishmania (Viannia) lindenbergi AND Leishmania (Viannia) utingensis.</title>
        <authorList>
            <person name="Resadore F."/>
            <person name="Custodio M.G.F."/>
            <person name="Boite M.C."/>
            <person name="Cupolillo E."/>
            <person name="Ferreira G.E.M."/>
        </authorList>
    </citation>
    <scope>NUCLEOTIDE SEQUENCE</scope>
    <source>
        <strain evidence="2 4">MCEB/BR/1984/M8408</strain>
        <strain evidence="3">MHOM/BR/2013/18 LTA MLF</strain>
    </source>
</reference>
<keyword evidence="4" id="KW-1185">Reference proteome</keyword>
<dbReference type="AlphaFoldDB" id="A0AAW3BNU5"/>
<dbReference type="Pfam" id="PF20054">
    <property type="entry name" value="Tc-38"/>
    <property type="match status" value="1"/>
</dbReference>
<dbReference type="Proteomes" id="UP001500493">
    <property type="component" value="Unassembled WGS sequence"/>
</dbReference>
<feature type="domain" description="Trypanosoma Tc-38 (p38) protein" evidence="1">
    <location>
        <begin position="15"/>
        <end position="70"/>
    </location>
</feature>
<evidence type="ECO:0000313" key="2">
    <source>
        <dbReference type="EMBL" id="KAL0500981.1"/>
    </source>
</evidence>
<sequence>MHGLHRHCRQQRLFTSALSPEILNHQLAALACRHKLQSDVWVPRNAFDTAPKPYNVYILPNATLCDVTLTSGGGMGDATASIGTG</sequence>
<protein>
    <recommendedName>
        <fullName evidence="1">Trypanosoma Tc-38 (p38) protein domain-containing protein</fullName>
    </recommendedName>
</protein>
<dbReference type="EMBL" id="JBAMZM010000030">
    <property type="protein sequence ID" value="KAL0500981.1"/>
    <property type="molecule type" value="Genomic_DNA"/>
</dbReference>
<organism evidence="3 5">
    <name type="scientific">Leishmania shawi</name>
    <dbReference type="NCBI Taxonomy" id="5680"/>
    <lineage>
        <taxon>Eukaryota</taxon>
        <taxon>Discoba</taxon>
        <taxon>Euglenozoa</taxon>
        <taxon>Kinetoplastea</taxon>
        <taxon>Metakinetoplastina</taxon>
        <taxon>Trypanosomatida</taxon>
        <taxon>Trypanosomatidae</taxon>
        <taxon>Leishmaniinae</taxon>
        <taxon>Leishmania</taxon>
        <taxon>Leishmania guyanensis species complex</taxon>
    </lineage>
</organism>
<dbReference type="InterPro" id="IPR045399">
    <property type="entry name" value="Tc-38"/>
</dbReference>
<dbReference type="EMBL" id="JBAMZJ010000030">
    <property type="protein sequence ID" value="KAL0522484.1"/>
    <property type="molecule type" value="Genomic_DNA"/>
</dbReference>
<accession>A0AAW3BNU5</accession>
<dbReference type="PROSITE" id="PS51257">
    <property type="entry name" value="PROKAR_LIPOPROTEIN"/>
    <property type="match status" value="1"/>
</dbReference>
<comment type="caution">
    <text evidence="3">The sequence shown here is derived from an EMBL/GenBank/DDBJ whole genome shotgun (WGS) entry which is preliminary data.</text>
</comment>
<evidence type="ECO:0000259" key="1">
    <source>
        <dbReference type="Pfam" id="PF20054"/>
    </source>
</evidence>
<dbReference type="Proteomes" id="UP001443563">
    <property type="component" value="Unassembled WGS sequence"/>
</dbReference>
<evidence type="ECO:0000313" key="4">
    <source>
        <dbReference type="Proteomes" id="UP001443563"/>
    </source>
</evidence>
<gene>
    <name evidence="2" type="ORF">Q4I29_005221</name>
    <name evidence="3" type="ORF">Q4I32_005282</name>
</gene>
<evidence type="ECO:0000313" key="5">
    <source>
        <dbReference type="Proteomes" id="UP001500493"/>
    </source>
</evidence>
<name>A0AAW3BNU5_9TRYP</name>
<evidence type="ECO:0000313" key="3">
    <source>
        <dbReference type="EMBL" id="KAL0522484.1"/>
    </source>
</evidence>